<comment type="caution">
    <text evidence="1">The sequence shown here is derived from an EMBL/GenBank/DDBJ whole genome shotgun (WGS) entry which is preliminary data.</text>
</comment>
<name>A0ABT9UHZ7_9MICC</name>
<organism evidence="1 2">
    <name type="scientific">Pseudarthrobacter defluvii</name>
    <dbReference type="NCBI Taxonomy" id="410837"/>
    <lineage>
        <taxon>Bacteria</taxon>
        <taxon>Bacillati</taxon>
        <taxon>Actinomycetota</taxon>
        <taxon>Actinomycetes</taxon>
        <taxon>Micrococcales</taxon>
        <taxon>Micrococcaceae</taxon>
        <taxon>Pseudarthrobacter</taxon>
    </lineage>
</organism>
<sequence>MVRRILGLLSRPQQRRSSLNSALLEQHRNDVFVLMHQQLGGLR</sequence>
<dbReference type="RefSeq" id="WP_275181724.1">
    <property type="nucleotide sequence ID" value="NZ_JAUSSY010000008.1"/>
</dbReference>
<evidence type="ECO:0000313" key="2">
    <source>
        <dbReference type="Proteomes" id="UP001226389"/>
    </source>
</evidence>
<accession>A0ABT9UHZ7</accession>
<evidence type="ECO:0000313" key="1">
    <source>
        <dbReference type="EMBL" id="MDQ0119268.1"/>
    </source>
</evidence>
<keyword evidence="2" id="KW-1185">Reference proteome</keyword>
<proteinExistence type="predicted"/>
<gene>
    <name evidence="1" type="ORF">J2T22_002463</name>
</gene>
<reference evidence="1 2" key="1">
    <citation type="submission" date="2023-07" db="EMBL/GenBank/DDBJ databases">
        <title>Sorghum-associated microbial communities from plants grown in Nebraska, USA.</title>
        <authorList>
            <person name="Schachtman D."/>
        </authorList>
    </citation>
    <scope>NUCLEOTIDE SEQUENCE [LARGE SCALE GENOMIC DNA]</scope>
    <source>
        <strain evidence="1 2">DS994</strain>
    </source>
</reference>
<dbReference type="EMBL" id="JAUSSY010000008">
    <property type="protein sequence ID" value="MDQ0119268.1"/>
    <property type="molecule type" value="Genomic_DNA"/>
</dbReference>
<dbReference type="Proteomes" id="UP001226389">
    <property type="component" value="Unassembled WGS sequence"/>
</dbReference>
<protein>
    <submittedName>
        <fullName evidence="1">Uncharacterized protein</fullName>
    </submittedName>
</protein>